<dbReference type="EMBL" id="CAJNNV010028694">
    <property type="protein sequence ID" value="CAE8625497.1"/>
    <property type="molecule type" value="Genomic_DNA"/>
</dbReference>
<protein>
    <submittedName>
        <fullName evidence="2">Uncharacterized protein</fullName>
    </submittedName>
</protein>
<feature type="region of interest" description="Disordered" evidence="1">
    <location>
        <begin position="112"/>
        <end position="131"/>
    </location>
</feature>
<dbReference type="AlphaFoldDB" id="A0A813GKJ1"/>
<sequence length="202" mass="21093">MWGIWAADKLATAGADLHPADPDALALAAAKLQTTSAVQRMMLEILSARYEASVGGHVPASYHVASVITIDSNHNSGSSSNSSHDTNTSRNNSSRDGGEAALLVGQRATVIEISDDEDDDEDEDGDDADRTLHVGYASVPPEMSELGRAVFDNSSDSVLQAGGCVSIFQASPAQDGAALSGRERRSHVSNFRPCRSAPGAPD</sequence>
<accession>A0A813GKJ1</accession>
<name>A0A813GKJ1_POLGL</name>
<dbReference type="Proteomes" id="UP000654075">
    <property type="component" value="Unassembled WGS sequence"/>
</dbReference>
<feature type="compositionally biased region" description="Low complexity" evidence="1">
    <location>
        <begin position="73"/>
        <end position="95"/>
    </location>
</feature>
<feature type="region of interest" description="Disordered" evidence="1">
    <location>
        <begin position="73"/>
        <end position="97"/>
    </location>
</feature>
<reference evidence="2" key="1">
    <citation type="submission" date="2021-02" db="EMBL/GenBank/DDBJ databases">
        <authorList>
            <person name="Dougan E. K."/>
            <person name="Rhodes N."/>
            <person name="Thang M."/>
            <person name="Chan C."/>
        </authorList>
    </citation>
    <scope>NUCLEOTIDE SEQUENCE</scope>
</reference>
<evidence type="ECO:0000313" key="3">
    <source>
        <dbReference type="Proteomes" id="UP000654075"/>
    </source>
</evidence>
<organism evidence="2 3">
    <name type="scientific">Polarella glacialis</name>
    <name type="common">Dinoflagellate</name>
    <dbReference type="NCBI Taxonomy" id="89957"/>
    <lineage>
        <taxon>Eukaryota</taxon>
        <taxon>Sar</taxon>
        <taxon>Alveolata</taxon>
        <taxon>Dinophyceae</taxon>
        <taxon>Suessiales</taxon>
        <taxon>Suessiaceae</taxon>
        <taxon>Polarella</taxon>
    </lineage>
</organism>
<gene>
    <name evidence="2" type="ORF">PGLA1383_LOCUS42494</name>
</gene>
<evidence type="ECO:0000313" key="2">
    <source>
        <dbReference type="EMBL" id="CAE8625497.1"/>
    </source>
</evidence>
<feature type="compositionally biased region" description="Acidic residues" evidence="1">
    <location>
        <begin position="113"/>
        <end position="127"/>
    </location>
</feature>
<evidence type="ECO:0000256" key="1">
    <source>
        <dbReference type="SAM" id="MobiDB-lite"/>
    </source>
</evidence>
<keyword evidence="3" id="KW-1185">Reference proteome</keyword>
<feature type="region of interest" description="Disordered" evidence="1">
    <location>
        <begin position="175"/>
        <end position="202"/>
    </location>
</feature>
<comment type="caution">
    <text evidence="2">The sequence shown here is derived from an EMBL/GenBank/DDBJ whole genome shotgun (WGS) entry which is preliminary data.</text>
</comment>
<proteinExistence type="predicted"/>